<keyword evidence="4 6" id="KW-0067">ATP-binding</keyword>
<proteinExistence type="inferred from homology"/>
<dbReference type="PROSITE" id="PS50893">
    <property type="entry name" value="ABC_TRANSPORTER_2"/>
    <property type="match status" value="1"/>
</dbReference>
<evidence type="ECO:0000256" key="1">
    <source>
        <dbReference type="ARBA" id="ARBA00005417"/>
    </source>
</evidence>
<dbReference type="SUPFAM" id="SSF52540">
    <property type="entry name" value="P-loop containing nucleoside triphosphate hydrolases"/>
    <property type="match status" value="1"/>
</dbReference>
<reference evidence="6 7" key="1">
    <citation type="submission" date="2024-09" db="EMBL/GenBank/DDBJ databases">
        <title>Floridaenema gen nov. (Aerosakkonemataceae, Aerosakkonematales ord. nov., Cyanobacteria) from benthic tropical and subtropical fresh waters, with the description of four new species.</title>
        <authorList>
            <person name="Moretto J.A."/>
            <person name="Berthold D.E."/>
            <person name="Lefler F.W."/>
            <person name="Huang I.-S."/>
            <person name="Laughinghouse H. IV."/>
        </authorList>
    </citation>
    <scope>NUCLEOTIDE SEQUENCE [LARGE SCALE GENOMIC DNA]</scope>
    <source>
        <strain evidence="6 7">BLCC-F46</strain>
    </source>
</reference>
<dbReference type="Pfam" id="PF00005">
    <property type="entry name" value="ABC_tran"/>
    <property type="match status" value="1"/>
</dbReference>
<dbReference type="InterPro" id="IPR050153">
    <property type="entry name" value="Metal_Ion_Import_ABC"/>
</dbReference>
<dbReference type="EMBL" id="JBHFNQ010000194">
    <property type="protein sequence ID" value="MFB2880096.1"/>
    <property type="molecule type" value="Genomic_DNA"/>
</dbReference>
<keyword evidence="3" id="KW-0547">Nucleotide-binding</keyword>
<gene>
    <name evidence="6" type="ORF">ACE1CC_24865</name>
</gene>
<comment type="caution">
    <text evidence="6">The sequence shown here is derived from an EMBL/GenBank/DDBJ whole genome shotgun (WGS) entry which is preliminary data.</text>
</comment>
<dbReference type="Gene3D" id="3.40.50.300">
    <property type="entry name" value="P-loop containing nucleotide triphosphate hydrolases"/>
    <property type="match status" value="1"/>
</dbReference>
<dbReference type="InterPro" id="IPR027417">
    <property type="entry name" value="P-loop_NTPase"/>
</dbReference>
<comment type="similarity">
    <text evidence="1">Belongs to the ABC transporter superfamily.</text>
</comment>
<evidence type="ECO:0000256" key="2">
    <source>
        <dbReference type="ARBA" id="ARBA00022448"/>
    </source>
</evidence>
<dbReference type="SMART" id="SM00382">
    <property type="entry name" value="AAA"/>
    <property type="match status" value="1"/>
</dbReference>
<keyword evidence="7" id="KW-1185">Reference proteome</keyword>
<dbReference type="CDD" id="cd03235">
    <property type="entry name" value="ABC_Metallic_Cations"/>
    <property type="match status" value="1"/>
</dbReference>
<name>A0ABV4XBD2_9CYAN</name>
<sequence length="257" mass="28968">MNLTEVPVLKVENLTVYRGNYLAVRDVSFELKSGTDTAIIGPNGSGKSTLVQAILDLFPKSSGNVEIFGRPPKRLGSWRHLIGYIPQHFIFDRSFPISVNELVGLGWSGEKRSFKFPRFWQRNWEKERAIANALQRVNAYHLRQQAIGTLSGGELKRVLLAYCLVSPRKLLVLDEAFAGVDISGEADFYYLLNELKNEQGWTVLQISHDLDMVNSNCDQVICLNQTVVCSGQPEAILSPQNLLATYGPTFSRYQHRH</sequence>
<dbReference type="Proteomes" id="UP001576774">
    <property type="component" value="Unassembled WGS sequence"/>
</dbReference>
<dbReference type="InterPro" id="IPR003593">
    <property type="entry name" value="AAA+_ATPase"/>
</dbReference>
<protein>
    <submittedName>
        <fullName evidence="6">Metal ABC transporter ATP-binding protein</fullName>
    </submittedName>
</protein>
<evidence type="ECO:0000256" key="4">
    <source>
        <dbReference type="ARBA" id="ARBA00022840"/>
    </source>
</evidence>
<dbReference type="PANTHER" id="PTHR42734">
    <property type="entry name" value="METAL TRANSPORT SYSTEM ATP-BINDING PROTEIN TM_0124-RELATED"/>
    <property type="match status" value="1"/>
</dbReference>
<evidence type="ECO:0000259" key="5">
    <source>
        <dbReference type="PROSITE" id="PS50893"/>
    </source>
</evidence>
<keyword evidence="2" id="KW-0813">Transport</keyword>
<dbReference type="GO" id="GO:0005524">
    <property type="term" value="F:ATP binding"/>
    <property type="evidence" value="ECO:0007669"/>
    <property type="project" value="UniProtKB-KW"/>
</dbReference>
<dbReference type="PANTHER" id="PTHR42734:SF17">
    <property type="entry name" value="METAL TRANSPORT SYSTEM ATP-BINDING PROTEIN TM_0124-RELATED"/>
    <property type="match status" value="1"/>
</dbReference>
<evidence type="ECO:0000313" key="6">
    <source>
        <dbReference type="EMBL" id="MFB2880096.1"/>
    </source>
</evidence>
<evidence type="ECO:0000313" key="7">
    <source>
        <dbReference type="Proteomes" id="UP001576774"/>
    </source>
</evidence>
<organism evidence="6 7">
    <name type="scientific">Floridaenema aerugineum BLCC-F46</name>
    <dbReference type="NCBI Taxonomy" id="3153654"/>
    <lineage>
        <taxon>Bacteria</taxon>
        <taxon>Bacillati</taxon>
        <taxon>Cyanobacteriota</taxon>
        <taxon>Cyanophyceae</taxon>
        <taxon>Oscillatoriophycideae</taxon>
        <taxon>Aerosakkonematales</taxon>
        <taxon>Aerosakkonemataceae</taxon>
        <taxon>Floridanema</taxon>
        <taxon>Floridanema aerugineum</taxon>
    </lineage>
</organism>
<feature type="domain" description="ABC transporter" evidence="5">
    <location>
        <begin position="9"/>
        <end position="250"/>
    </location>
</feature>
<evidence type="ECO:0000256" key="3">
    <source>
        <dbReference type="ARBA" id="ARBA00022741"/>
    </source>
</evidence>
<dbReference type="InterPro" id="IPR003439">
    <property type="entry name" value="ABC_transporter-like_ATP-bd"/>
</dbReference>
<dbReference type="RefSeq" id="WP_413273121.1">
    <property type="nucleotide sequence ID" value="NZ_JBHFNQ010000194.1"/>
</dbReference>
<accession>A0ABV4XBD2</accession>